<dbReference type="AlphaFoldDB" id="A0AAU7CHY2"/>
<reference evidence="2" key="1">
    <citation type="submission" date="2024-05" db="EMBL/GenBank/DDBJ databases">
        <title>Planctomycetes of the genus Singulisphaera possess chitinolytic capabilities.</title>
        <authorList>
            <person name="Ivanova A."/>
        </authorList>
    </citation>
    <scope>NUCLEOTIDE SEQUENCE</scope>
    <source>
        <strain evidence="2">Ch08T</strain>
    </source>
</reference>
<sequence>MSRTLLGHCATRRLRWSSVTAPKPSTKVASGLDRPSPVISSTGFSQALATE</sequence>
<evidence type="ECO:0000256" key="1">
    <source>
        <dbReference type="SAM" id="MobiDB-lite"/>
    </source>
</evidence>
<protein>
    <submittedName>
        <fullName evidence="2">Uncharacterized protein</fullName>
    </submittedName>
</protein>
<evidence type="ECO:0000313" key="2">
    <source>
        <dbReference type="EMBL" id="XBH04668.1"/>
    </source>
</evidence>
<proteinExistence type="predicted"/>
<name>A0AAU7CHY2_9BACT</name>
<accession>A0AAU7CHY2</accession>
<feature type="region of interest" description="Disordered" evidence="1">
    <location>
        <begin position="22"/>
        <end position="51"/>
    </location>
</feature>
<organism evidence="2">
    <name type="scientific">Singulisphaera sp. Ch08</name>
    <dbReference type="NCBI Taxonomy" id="3120278"/>
    <lineage>
        <taxon>Bacteria</taxon>
        <taxon>Pseudomonadati</taxon>
        <taxon>Planctomycetota</taxon>
        <taxon>Planctomycetia</taxon>
        <taxon>Isosphaerales</taxon>
        <taxon>Isosphaeraceae</taxon>
        <taxon>Singulisphaera</taxon>
    </lineage>
</organism>
<gene>
    <name evidence="2" type="ORF">V5E97_01245</name>
</gene>
<dbReference type="EMBL" id="CP155447">
    <property type="protein sequence ID" value="XBH04668.1"/>
    <property type="molecule type" value="Genomic_DNA"/>
</dbReference>
<feature type="compositionally biased region" description="Polar residues" evidence="1">
    <location>
        <begin position="38"/>
        <end position="51"/>
    </location>
</feature>
<dbReference type="RefSeq" id="WP_406697459.1">
    <property type="nucleotide sequence ID" value="NZ_CP155447.1"/>
</dbReference>